<dbReference type="AlphaFoldDB" id="A0A316F3G5"/>
<dbReference type="EMBL" id="QGGR01000021">
    <property type="protein sequence ID" value="PWK39819.1"/>
    <property type="molecule type" value="Genomic_DNA"/>
</dbReference>
<gene>
    <name evidence="1" type="ORF">BC793_12186</name>
</gene>
<accession>A0A316F3G5</accession>
<keyword evidence="2" id="KW-1185">Reference proteome</keyword>
<evidence type="ECO:0000313" key="1">
    <source>
        <dbReference type="EMBL" id="PWK39819.1"/>
    </source>
</evidence>
<organism evidence="1 2">
    <name type="scientific">Actinoplanes xinjiangensis</name>
    <dbReference type="NCBI Taxonomy" id="512350"/>
    <lineage>
        <taxon>Bacteria</taxon>
        <taxon>Bacillati</taxon>
        <taxon>Actinomycetota</taxon>
        <taxon>Actinomycetes</taxon>
        <taxon>Micromonosporales</taxon>
        <taxon>Micromonosporaceae</taxon>
        <taxon>Actinoplanes</taxon>
    </lineage>
</organism>
<reference evidence="1 2" key="1">
    <citation type="submission" date="2018-05" db="EMBL/GenBank/DDBJ databases">
        <title>Genomic Encyclopedia of Archaeal and Bacterial Type Strains, Phase II (KMG-II): from individual species to whole genera.</title>
        <authorList>
            <person name="Goeker M."/>
        </authorList>
    </citation>
    <scope>NUCLEOTIDE SEQUENCE [LARGE SCALE GENOMIC DNA]</scope>
    <source>
        <strain evidence="1 2">DSM 45184</strain>
    </source>
</reference>
<comment type="caution">
    <text evidence="1">The sequence shown here is derived from an EMBL/GenBank/DDBJ whole genome shotgun (WGS) entry which is preliminary data.</text>
</comment>
<protein>
    <submittedName>
        <fullName evidence="1">Uncharacterized protein</fullName>
    </submittedName>
</protein>
<proteinExistence type="predicted"/>
<sequence length="332" mass="36660">MAPTRPDWHRIRAVGKDGRVNTGNDLYRTRMSLMEADRWAELLALAAHGSGDDDEAAVDERRAAAHAVALKAPPALAVAAAELHPDDDHGFSGPLWEVVAHRPWRELAAHLTHPRVRELVAQTRVLHGEDLRGVVESEIPLRLEPWESAHWDPEWDIPEYDVTGGRSGCHVWCFPCWLIDDLPGGVPLRAATVEQVEHPAVPVLNGLNDPHKPIKAYAVQGTAWEAAASVAADRETCRAAEVPFARAYPHLVHLATGTGPYAMPHDTGQAMGRLAVWRVLRMMAGEDPVPAFVERLRCVTWRRPAEYSNFLHLAMEDPARGITWAVTAEATD</sequence>
<name>A0A316F3G5_9ACTN</name>
<dbReference type="Proteomes" id="UP000245697">
    <property type="component" value="Unassembled WGS sequence"/>
</dbReference>
<evidence type="ECO:0000313" key="2">
    <source>
        <dbReference type="Proteomes" id="UP000245697"/>
    </source>
</evidence>